<evidence type="ECO:0000313" key="10">
    <source>
        <dbReference type="EMBL" id="GGJ49697.1"/>
    </source>
</evidence>
<evidence type="ECO:0000256" key="7">
    <source>
        <dbReference type="ARBA" id="ARBA00022723"/>
    </source>
</evidence>
<dbReference type="InterPro" id="IPR035097">
    <property type="entry name" value="M29_N-terminal"/>
</dbReference>
<evidence type="ECO:0000313" key="11">
    <source>
        <dbReference type="Proteomes" id="UP000632222"/>
    </source>
</evidence>
<evidence type="ECO:0000256" key="6">
    <source>
        <dbReference type="ARBA" id="ARBA00022670"/>
    </source>
</evidence>
<dbReference type="PRINTS" id="PR00919">
    <property type="entry name" value="THERMOPTASE"/>
</dbReference>
<dbReference type="PANTHER" id="PTHR34448:SF3">
    <property type="entry name" value="AMINOPEPTIDASE AMPS"/>
    <property type="match status" value="1"/>
</dbReference>
<dbReference type="PANTHER" id="PTHR34448">
    <property type="entry name" value="AMINOPEPTIDASE"/>
    <property type="match status" value="1"/>
</dbReference>
<dbReference type="InterPro" id="IPR052170">
    <property type="entry name" value="M29_Exopeptidase"/>
</dbReference>
<dbReference type="RefSeq" id="WP_189005732.1">
    <property type="nucleotide sequence ID" value="NZ_BMOD01000020.1"/>
</dbReference>
<evidence type="ECO:0000256" key="2">
    <source>
        <dbReference type="ARBA" id="ARBA00001946"/>
    </source>
</evidence>
<keyword evidence="7" id="KW-0479">Metal-binding</keyword>
<protein>
    <submittedName>
        <fullName evidence="10">Aminopeptidase AmpS</fullName>
    </submittedName>
</protein>
<dbReference type="SUPFAM" id="SSF144052">
    <property type="entry name" value="Thermophilic metalloprotease-like"/>
    <property type="match status" value="1"/>
</dbReference>
<evidence type="ECO:0000256" key="1">
    <source>
        <dbReference type="ARBA" id="ARBA00001941"/>
    </source>
</evidence>
<organism evidence="10 11">
    <name type="scientific">Deinococcus roseus</name>
    <dbReference type="NCBI Taxonomy" id="392414"/>
    <lineage>
        <taxon>Bacteria</taxon>
        <taxon>Thermotogati</taxon>
        <taxon>Deinococcota</taxon>
        <taxon>Deinococci</taxon>
        <taxon>Deinococcales</taxon>
        <taxon>Deinococcaceae</taxon>
        <taxon>Deinococcus</taxon>
    </lineage>
</organism>
<evidence type="ECO:0000256" key="9">
    <source>
        <dbReference type="ARBA" id="ARBA00023049"/>
    </source>
</evidence>
<keyword evidence="9" id="KW-0482">Metalloprotease</keyword>
<dbReference type="EMBL" id="BMOD01000020">
    <property type="protein sequence ID" value="GGJ49697.1"/>
    <property type="molecule type" value="Genomic_DNA"/>
</dbReference>
<dbReference type="Pfam" id="PF02073">
    <property type="entry name" value="Peptidase_M29"/>
    <property type="match status" value="1"/>
</dbReference>
<proteinExistence type="inferred from homology"/>
<comment type="cofactor">
    <cofactor evidence="3">
        <name>Zn(2+)</name>
        <dbReference type="ChEBI" id="CHEBI:29105"/>
    </cofactor>
</comment>
<keyword evidence="8" id="KW-0378">Hydrolase</keyword>
<evidence type="ECO:0000256" key="4">
    <source>
        <dbReference type="ARBA" id="ARBA00008236"/>
    </source>
</evidence>
<evidence type="ECO:0000256" key="3">
    <source>
        <dbReference type="ARBA" id="ARBA00001947"/>
    </source>
</evidence>
<evidence type="ECO:0000256" key="8">
    <source>
        <dbReference type="ARBA" id="ARBA00022801"/>
    </source>
</evidence>
<dbReference type="Gene3D" id="3.40.1830.10">
    <property type="entry name" value="Thermophilic metalloprotease (M29)"/>
    <property type="match status" value="1"/>
</dbReference>
<evidence type="ECO:0000256" key="5">
    <source>
        <dbReference type="ARBA" id="ARBA00022438"/>
    </source>
</evidence>
<gene>
    <name evidence="10" type="primary">ampS</name>
    <name evidence="10" type="ORF">GCM10008938_39600</name>
</gene>
<name>A0ABQ2D8C1_9DEIO</name>
<accession>A0ABQ2D8C1</accession>
<reference evidence="11" key="1">
    <citation type="journal article" date="2019" name="Int. J. Syst. Evol. Microbiol.">
        <title>The Global Catalogue of Microorganisms (GCM) 10K type strain sequencing project: providing services to taxonomists for standard genome sequencing and annotation.</title>
        <authorList>
            <consortium name="The Broad Institute Genomics Platform"/>
            <consortium name="The Broad Institute Genome Sequencing Center for Infectious Disease"/>
            <person name="Wu L."/>
            <person name="Ma J."/>
        </authorList>
    </citation>
    <scope>NUCLEOTIDE SEQUENCE [LARGE SCALE GENOMIC DNA]</scope>
    <source>
        <strain evidence="11">JCM 14370</strain>
    </source>
</reference>
<keyword evidence="6" id="KW-0645">Protease</keyword>
<dbReference type="GO" id="GO:0004177">
    <property type="term" value="F:aminopeptidase activity"/>
    <property type="evidence" value="ECO:0007669"/>
    <property type="project" value="UniProtKB-KW"/>
</dbReference>
<dbReference type="InterPro" id="IPR000787">
    <property type="entry name" value="Peptidase_M29"/>
</dbReference>
<comment type="cofactor">
    <cofactor evidence="1">
        <name>Co(2+)</name>
        <dbReference type="ChEBI" id="CHEBI:48828"/>
    </cofactor>
</comment>
<keyword evidence="11" id="KW-1185">Reference proteome</keyword>
<sequence length="410" mass="45951">MFEQHIENFADILVQVGLGLQKGQMVSISSHVGLEDITRLVVQKAYQAGAKLVEVEYRDPELQRIRLEHADPETLDAVSEWFFKARLEFLERGGSLLNLSMNRPDILKGQDQEKLTRTTRATYPFIKPIQQRMMSDKVAWSLSVIPDQEWASKVFPELSAEDALTALWDTILKIVRADQDNPVEVWKQHVKSLHDRKAWLNQQNFQALRFKNAHTDLIVGLAKGHIWAGGSGLAHDGFETEFVANIPTEEVFTLPDRTRIDGTVRSTYPLSVRGTVIDHFTLTFKDGRVTHMEASNNEEVLQALLSMDEGAMSLGEVALVPHSSPISQFGRPLYHGLFDENAASHVALGAGYRFCLEGGSEMSDEQFQKAGGNVSQVHMDFMIGSKDMQVMGIKADGQEVPVMQNGEWAF</sequence>
<comment type="caution">
    <text evidence="10">The sequence shown here is derived from an EMBL/GenBank/DDBJ whole genome shotgun (WGS) entry which is preliminary data.</text>
</comment>
<comment type="similarity">
    <text evidence="4">Belongs to the peptidase M29 family.</text>
</comment>
<keyword evidence="5 10" id="KW-0031">Aminopeptidase</keyword>
<comment type="cofactor">
    <cofactor evidence="2">
        <name>Mg(2+)</name>
        <dbReference type="ChEBI" id="CHEBI:18420"/>
    </cofactor>
</comment>
<dbReference type="Proteomes" id="UP000632222">
    <property type="component" value="Unassembled WGS sequence"/>
</dbReference>